<evidence type="ECO:0000313" key="4">
    <source>
        <dbReference type="Proteomes" id="UP001378592"/>
    </source>
</evidence>
<feature type="signal peptide" evidence="2">
    <location>
        <begin position="1"/>
        <end position="24"/>
    </location>
</feature>
<protein>
    <recommendedName>
        <fullName evidence="5">Accessory gland protein</fullName>
    </recommendedName>
</protein>
<dbReference type="AlphaFoldDB" id="A0AAN9Z770"/>
<gene>
    <name evidence="3" type="ORF">R5R35_011240</name>
</gene>
<accession>A0AAN9Z770</accession>
<evidence type="ECO:0008006" key="5">
    <source>
        <dbReference type="Google" id="ProtNLM"/>
    </source>
</evidence>
<dbReference type="InterPro" id="IPR036846">
    <property type="entry name" value="GM2-AP_sf"/>
</dbReference>
<dbReference type="EMBL" id="JAZDUA010000050">
    <property type="protein sequence ID" value="KAK7870853.1"/>
    <property type="molecule type" value="Genomic_DNA"/>
</dbReference>
<name>A0AAN9Z770_9ORTH</name>
<keyword evidence="4" id="KW-1185">Reference proteome</keyword>
<sequence>MMGNSYARELLIFLFLIILYYAEAGGKAGPYECFRVINTGPCKGFESDLISFPLKMVKDEKTDFIESDEIEVPFDLDTKVSVNITVETWDSKGWNPPTNHPFADFCKTVKSKFPEAYKDISTAIGRSATCPWVKGTYTVKKLGTCLRSSKFPIMYYGKYRVHMILIRDKKRVGCFFMEAIIDPK</sequence>
<keyword evidence="1 2" id="KW-0732">Signal</keyword>
<dbReference type="Gene3D" id="2.70.220.10">
    <property type="entry name" value="Ganglioside GM2 activator"/>
    <property type="match status" value="1"/>
</dbReference>
<feature type="chain" id="PRO_5043012302" description="Accessory gland protein" evidence="2">
    <location>
        <begin position="25"/>
        <end position="184"/>
    </location>
</feature>
<comment type="caution">
    <text evidence="3">The sequence shown here is derived from an EMBL/GenBank/DDBJ whole genome shotgun (WGS) entry which is preliminary data.</text>
</comment>
<reference evidence="3 4" key="1">
    <citation type="submission" date="2024-03" db="EMBL/GenBank/DDBJ databases">
        <title>The genome assembly and annotation of the cricket Gryllus longicercus Weissman &amp; Gray.</title>
        <authorList>
            <person name="Szrajer S."/>
            <person name="Gray D."/>
            <person name="Ylla G."/>
        </authorList>
    </citation>
    <scope>NUCLEOTIDE SEQUENCE [LARGE SCALE GENOMIC DNA]</scope>
    <source>
        <strain evidence="3">DAG 2021-001</strain>
        <tissue evidence="3">Whole body minus gut</tissue>
    </source>
</reference>
<organism evidence="3 4">
    <name type="scientific">Gryllus longicercus</name>
    <dbReference type="NCBI Taxonomy" id="2509291"/>
    <lineage>
        <taxon>Eukaryota</taxon>
        <taxon>Metazoa</taxon>
        <taxon>Ecdysozoa</taxon>
        <taxon>Arthropoda</taxon>
        <taxon>Hexapoda</taxon>
        <taxon>Insecta</taxon>
        <taxon>Pterygota</taxon>
        <taxon>Neoptera</taxon>
        <taxon>Polyneoptera</taxon>
        <taxon>Orthoptera</taxon>
        <taxon>Ensifera</taxon>
        <taxon>Gryllidea</taxon>
        <taxon>Grylloidea</taxon>
        <taxon>Gryllidae</taxon>
        <taxon>Gryllinae</taxon>
        <taxon>Gryllus</taxon>
    </lineage>
</organism>
<dbReference type="Proteomes" id="UP001378592">
    <property type="component" value="Unassembled WGS sequence"/>
</dbReference>
<evidence type="ECO:0000256" key="1">
    <source>
        <dbReference type="ARBA" id="ARBA00022729"/>
    </source>
</evidence>
<proteinExistence type="predicted"/>
<evidence type="ECO:0000256" key="2">
    <source>
        <dbReference type="SAM" id="SignalP"/>
    </source>
</evidence>
<dbReference type="SUPFAM" id="SSF63707">
    <property type="entry name" value="Ganglioside M2 (gm2) activator"/>
    <property type="match status" value="1"/>
</dbReference>
<evidence type="ECO:0000313" key="3">
    <source>
        <dbReference type="EMBL" id="KAK7870853.1"/>
    </source>
</evidence>